<evidence type="ECO:0000259" key="2">
    <source>
        <dbReference type="Pfam" id="PF09537"/>
    </source>
</evidence>
<feature type="domain" description="DUF2383" evidence="2">
    <location>
        <begin position="9"/>
        <end position="116"/>
    </location>
</feature>
<dbReference type="NCBIfam" id="TIGR02284">
    <property type="entry name" value="PA2169 family four-helix-bundle protein"/>
    <property type="match status" value="1"/>
</dbReference>
<dbReference type="Gene3D" id="1.20.1260.10">
    <property type="match status" value="1"/>
</dbReference>
<dbReference type="Pfam" id="PF09537">
    <property type="entry name" value="DUF2383"/>
    <property type="match status" value="1"/>
</dbReference>
<gene>
    <name evidence="3" type="ORF">OPS25_07095</name>
</gene>
<protein>
    <submittedName>
        <fullName evidence="3">PA2169 family four-helix-bundle protein</fullName>
    </submittedName>
</protein>
<evidence type="ECO:0000256" key="1">
    <source>
        <dbReference type="SAM" id="Coils"/>
    </source>
</evidence>
<organism evidence="3 4">
    <name type="scientific">Alteromonas aquimaris</name>
    <dbReference type="NCBI Taxonomy" id="2998417"/>
    <lineage>
        <taxon>Bacteria</taxon>
        <taxon>Pseudomonadati</taxon>
        <taxon>Pseudomonadota</taxon>
        <taxon>Gammaproteobacteria</taxon>
        <taxon>Alteromonadales</taxon>
        <taxon>Alteromonadaceae</taxon>
        <taxon>Alteromonas/Salinimonas group</taxon>
        <taxon>Alteromonas</taxon>
    </lineage>
</organism>
<evidence type="ECO:0000313" key="4">
    <source>
        <dbReference type="Proteomes" id="UP001142810"/>
    </source>
</evidence>
<dbReference type="InterPro" id="IPR012347">
    <property type="entry name" value="Ferritin-like"/>
</dbReference>
<keyword evidence="1" id="KW-0175">Coiled coil</keyword>
<comment type="caution">
    <text evidence="3">The sequence shown here is derived from an EMBL/GenBank/DDBJ whole genome shotgun (WGS) entry which is preliminary data.</text>
</comment>
<sequence length="148" mass="16779">MDHQAPSVQKVSEIIKVLNGGIEFYQDGVEKVNEARITSLFTRMIEEKKEAVTALQPYAVAEQGRAETNHDVGVDIRNMYTTLVGSITSDKAHTYIKQLEEVEDKVLLSIDEALEEEQPSNCAAELRRIRTRMQQCHDEMKLLQTETA</sequence>
<dbReference type="RefSeq" id="WP_265616956.1">
    <property type="nucleotide sequence ID" value="NZ_JAPFRD010000009.1"/>
</dbReference>
<proteinExistence type="predicted"/>
<accession>A0ABT3P661</accession>
<reference evidence="3" key="1">
    <citation type="submission" date="2022-11" db="EMBL/GenBank/DDBJ databases">
        <title>Alteromonas sp. nov., isolated from sea water of the Qingdao.</title>
        <authorList>
            <person name="Wang Q."/>
        </authorList>
    </citation>
    <scope>NUCLEOTIDE SEQUENCE</scope>
    <source>
        <strain evidence="3">ASW11-7</strain>
    </source>
</reference>
<dbReference type="EMBL" id="JAPFRD010000009">
    <property type="protein sequence ID" value="MCW8108257.1"/>
    <property type="molecule type" value="Genomic_DNA"/>
</dbReference>
<dbReference type="Proteomes" id="UP001142810">
    <property type="component" value="Unassembled WGS sequence"/>
</dbReference>
<dbReference type="InterPro" id="IPR011971">
    <property type="entry name" value="CHP02284"/>
</dbReference>
<keyword evidence="4" id="KW-1185">Reference proteome</keyword>
<dbReference type="InterPro" id="IPR019052">
    <property type="entry name" value="DUF2383"/>
</dbReference>
<evidence type="ECO:0000313" key="3">
    <source>
        <dbReference type="EMBL" id="MCW8108257.1"/>
    </source>
</evidence>
<feature type="coiled-coil region" evidence="1">
    <location>
        <begin position="96"/>
        <end position="146"/>
    </location>
</feature>
<name>A0ABT3P661_9ALTE</name>